<evidence type="ECO:0000313" key="2">
    <source>
        <dbReference type="Proteomes" id="UP001189624"/>
    </source>
</evidence>
<organism evidence="1 2">
    <name type="scientific">Sphenostylis stenocarpa</name>
    <dbReference type="NCBI Taxonomy" id="92480"/>
    <lineage>
        <taxon>Eukaryota</taxon>
        <taxon>Viridiplantae</taxon>
        <taxon>Streptophyta</taxon>
        <taxon>Embryophyta</taxon>
        <taxon>Tracheophyta</taxon>
        <taxon>Spermatophyta</taxon>
        <taxon>Magnoliopsida</taxon>
        <taxon>eudicotyledons</taxon>
        <taxon>Gunneridae</taxon>
        <taxon>Pentapetalae</taxon>
        <taxon>rosids</taxon>
        <taxon>fabids</taxon>
        <taxon>Fabales</taxon>
        <taxon>Fabaceae</taxon>
        <taxon>Papilionoideae</taxon>
        <taxon>50 kb inversion clade</taxon>
        <taxon>NPAAA clade</taxon>
        <taxon>indigoferoid/millettioid clade</taxon>
        <taxon>Phaseoleae</taxon>
        <taxon>Sphenostylis</taxon>
    </lineage>
</organism>
<dbReference type="Proteomes" id="UP001189624">
    <property type="component" value="Chromosome 3"/>
</dbReference>
<keyword evidence="2" id="KW-1185">Reference proteome</keyword>
<accession>A0AA86S2Z9</accession>
<sequence>MAWFQKKRVDSLFDNTKDSSEKDLVFITYKGLTAPVTCTEEFKGSSNTILNFLRSIGVSLEKYIAKAGRCETGDP</sequence>
<reference evidence="1" key="1">
    <citation type="submission" date="2023-10" db="EMBL/GenBank/DDBJ databases">
        <authorList>
            <person name="Domelevo Entfellner J.-B."/>
        </authorList>
    </citation>
    <scope>NUCLEOTIDE SEQUENCE</scope>
</reference>
<protein>
    <submittedName>
        <fullName evidence="1">Uncharacterized protein</fullName>
    </submittedName>
</protein>
<dbReference type="AlphaFoldDB" id="A0AA86S2Z9"/>
<evidence type="ECO:0000313" key="1">
    <source>
        <dbReference type="EMBL" id="CAJ1940347.1"/>
    </source>
</evidence>
<name>A0AA86S2Z9_9FABA</name>
<dbReference type="EMBL" id="OY731400">
    <property type="protein sequence ID" value="CAJ1940347.1"/>
    <property type="molecule type" value="Genomic_DNA"/>
</dbReference>
<proteinExistence type="predicted"/>
<gene>
    <name evidence="1" type="ORF">AYBTSS11_LOCUS9652</name>
</gene>
<dbReference type="Gramene" id="rna-AYBTSS11_LOCUS9652">
    <property type="protein sequence ID" value="CAJ1940347.1"/>
    <property type="gene ID" value="gene-AYBTSS11_LOCUS9652"/>
</dbReference>